<dbReference type="EMBL" id="JAVRRG010000071">
    <property type="protein sequence ID" value="KAK5089756.1"/>
    <property type="molecule type" value="Genomic_DNA"/>
</dbReference>
<keyword evidence="2" id="KW-1185">Reference proteome</keyword>
<dbReference type="PANTHER" id="PTHR36922:SF1">
    <property type="entry name" value="DUF1993 DOMAIN-CONTAINING PROTEIN"/>
    <property type="match status" value="1"/>
</dbReference>
<dbReference type="Proteomes" id="UP001345013">
    <property type="component" value="Unassembled WGS sequence"/>
</dbReference>
<organism evidence="1 2">
    <name type="scientific">Lithohypha guttulata</name>
    <dbReference type="NCBI Taxonomy" id="1690604"/>
    <lineage>
        <taxon>Eukaryota</taxon>
        <taxon>Fungi</taxon>
        <taxon>Dikarya</taxon>
        <taxon>Ascomycota</taxon>
        <taxon>Pezizomycotina</taxon>
        <taxon>Eurotiomycetes</taxon>
        <taxon>Chaetothyriomycetidae</taxon>
        <taxon>Chaetothyriales</taxon>
        <taxon>Trichomeriaceae</taxon>
        <taxon>Lithohypha</taxon>
    </lineage>
</organism>
<accession>A0ABR0K951</accession>
<dbReference type="InterPro" id="IPR018531">
    <property type="entry name" value="DUF1993"/>
</dbReference>
<evidence type="ECO:0008006" key="3">
    <source>
        <dbReference type="Google" id="ProtNLM"/>
    </source>
</evidence>
<proteinExistence type="predicted"/>
<dbReference type="Gene3D" id="1.20.120.450">
    <property type="entry name" value="dinb family like domain"/>
    <property type="match status" value="2"/>
</dbReference>
<reference evidence="1 2" key="1">
    <citation type="submission" date="2023-08" db="EMBL/GenBank/DDBJ databases">
        <title>Black Yeasts Isolated from many extreme environments.</title>
        <authorList>
            <person name="Coleine C."/>
            <person name="Stajich J.E."/>
            <person name="Selbmann L."/>
        </authorList>
    </citation>
    <scope>NUCLEOTIDE SEQUENCE [LARGE SCALE GENOMIC DNA]</scope>
    <source>
        <strain evidence="1 2">CCFEE 5885</strain>
    </source>
</reference>
<sequence>MASQPSPMYAYSIIPFINGMKNTLHCMGKAEQYAKEKGDDVEDYVNLQIHPDMKGTHYYINVGSCICRRHDLCIYLFGLPLAQPMLYPQMPPSTPQPTAQKAHQSTLCLRLSYQPNPTYSPSIAPSSFTYQIQRISDIAKFAFTRIASPEFLDDATLSMSDTETTWSDLKSRLQRTISLLEDHANPAAFTGQEDKEIVMWGGKHKFTGESYLQTFAVPNFYFHVTVAYCLLRGKGVPVGKVDYLMGSAGMGGGQFSGVKHPGMDREGSRCGIEDYMTIERVITGGIDTVRDSHL</sequence>
<evidence type="ECO:0000313" key="1">
    <source>
        <dbReference type="EMBL" id="KAK5089756.1"/>
    </source>
</evidence>
<evidence type="ECO:0000313" key="2">
    <source>
        <dbReference type="Proteomes" id="UP001345013"/>
    </source>
</evidence>
<protein>
    <recommendedName>
        <fullName evidence="3">DUF1993 domain-containing protein</fullName>
    </recommendedName>
</protein>
<comment type="caution">
    <text evidence="1">The sequence shown here is derived from an EMBL/GenBank/DDBJ whole genome shotgun (WGS) entry which is preliminary data.</text>
</comment>
<name>A0ABR0K951_9EURO</name>
<dbReference type="Pfam" id="PF09351">
    <property type="entry name" value="DUF1993"/>
    <property type="match status" value="2"/>
</dbReference>
<dbReference type="InterPro" id="IPR034660">
    <property type="entry name" value="DinB/YfiT-like"/>
</dbReference>
<dbReference type="PANTHER" id="PTHR36922">
    <property type="entry name" value="BLL2446 PROTEIN"/>
    <property type="match status" value="1"/>
</dbReference>
<gene>
    <name evidence="1" type="ORF">LTR24_005917</name>
</gene>
<dbReference type="SUPFAM" id="SSF109854">
    <property type="entry name" value="DinB/YfiT-like putative metalloenzymes"/>
    <property type="match status" value="1"/>
</dbReference>